<dbReference type="PANTHER" id="PTHR43639:SF1">
    <property type="entry name" value="SHORT-CHAIN DEHYDROGENASE_REDUCTASE FAMILY PROTEIN"/>
    <property type="match status" value="1"/>
</dbReference>
<keyword evidence="2" id="KW-0560">Oxidoreductase</keyword>
<evidence type="ECO:0000256" key="2">
    <source>
        <dbReference type="ARBA" id="ARBA00023002"/>
    </source>
</evidence>
<dbReference type="SUPFAM" id="SSF51735">
    <property type="entry name" value="NAD(P)-binding Rossmann-fold domains"/>
    <property type="match status" value="1"/>
</dbReference>
<comment type="caution">
    <text evidence="3">The sequence shown here is derived from an EMBL/GenBank/DDBJ whole genome shotgun (WGS) entry which is preliminary data.</text>
</comment>
<dbReference type="Proteomes" id="UP000017800">
    <property type="component" value="Unassembled WGS sequence"/>
</dbReference>
<name>V5F003_9VIBR</name>
<protein>
    <recommendedName>
        <fullName evidence="5">Oxidoreductase</fullName>
    </recommendedName>
</protein>
<accession>V5F003</accession>
<keyword evidence="4" id="KW-1185">Reference proteome</keyword>
<dbReference type="RefSeq" id="WP_023402795.1">
    <property type="nucleotide sequence ID" value="NZ_BAUJ01000005.1"/>
</dbReference>
<dbReference type="NCBIfam" id="NF006464">
    <property type="entry name" value="PRK08862.1"/>
    <property type="match status" value="1"/>
</dbReference>
<evidence type="ECO:0008006" key="5">
    <source>
        <dbReference type="Google" id="ProtNLM"/>
    </source>
</evidence>
<dbReference type="eggNOG" id="COG1028">
    <property type="taxonomic scope" value="Bacteria"/>
</dbReference>
<dbReference type="OrthoDB" id="5918124at2"/>
<reference evidence="3 4" key="1">
    <citation type="submission" date="2013-11" db="EMBL/GenBank/DDBJ databases">
        <title>Whole genome shotgun sequence of Vibrio halioticoli NBRC 102217.</title>
        <authorList>
            <person name="Isaki S."/>
            <person name="Kimura A."/>
            <person name="Ohji S."/>
            <person name="Hosoyama A."/>
            <person name="Fujita N."/>
            <person name="Hashimoto M."/>
            <person name="Hosoyama Y."/>
            <person name="Yamazoe A."/>
        </authorList>
    </citation>
    <scope>NUCLEOTIDE SEQUENCE [LARGE SCALE GENOMIC DNA]</scope>
    <source>
        <strain evidence="3 4">NBRC 102217</strain>
    </source>
</reference>
<evidence type="ECO:0000313" key="4">
    <source>
        <dbReference type="Proteomes" id="UP000017800"/>
    </source>
</evidence>
<organism evidence="3 4">
    <name type="scientific">Vibrio halioticoli NBRC 102217</name>
    <dbReference type="NCBI Taxonomy" id="1219072"/>
    <lineage>
        <taxon>Bacteria</taxon>
        <taxon>Pseudomonadati</taxon>
        <taxon>Pseudomonadota</taxon>
        <taxon>Gammaproteobacteria</taxon>
        <taxon>Vibrionales</taxon>
        <taxon>Vibrionaceae</taxon>
        <taxon>Vibrio</taxon>
    </lineage>
</organism>
<dbReference type="AlphaFoldDB" id="V5F003"/>
<dbReference type="InterPro" id="IPR036291">
    <property type="entry name" value="NAD(P)-bd_dom_sf"/>
</dbReference>
<dbReference type="PANTHER" id="PTHR43639">
    <property type="entry name" value="OXIDOREDUCTASE, SHORT-CHAIN DEHYDROGENASE/REDUCTASE FAMILY (AFU_ORTHOLOGUE AFUA_5G02870)"/>
    <property type="match status" value="1"/>
</dbReference>
<evidence type="ECO:0000256" key="1">
    <source>
        <dbReference type="ARBA" id="ARBA00006484"/>
    </source>
</evidence>
<proteinExistence type="inferred from homology"/>
<evidence type="ECO:0000313" key="3">
    <source>
        <dbReference type="EMBL" id="GAD88409.1"/>
    </source>
</evidence>
<sequence length="225" mass="25057">MVIHNSVVLITSAGTILGKTLALHFASLGARVVITDKSAAQLKETYRDCLAAGYNVCTYTLPDDTQEHVDAMFYYIEKFYNQGVDVLINHWENRPLPTLVSTSPAEEFSAKFSNIVQSLFSCGHACAEQMRKNDNRGVIINILTNENAHVILGTESICSMVSGLTKSWAKELHPFDIRVGGILPSVHHLATDDHQHSFATIREDLIRNTEYIVSNDSFNGRVMSW</sequence>
<dbReference type="Gene3D" id="3.40.50.720">
    <property type="entry name" value="NAD(P)-binding Rossmann-like Domain"/>
    <property type="match status" value="1"/>
</dbReference>
<dbReference type="Pfam" id="PF00106">
    <property type="entry name" value="adh_short"/>
    <property type="match status" value="1"/>
</dbReference>
<dbReference type="EMBL" id="BAUJ01000005">
    <property type="protein sequence ID" value="GAD88409.1"/>
    <property type="molecule type" value="Genomic_DNA"/>
</dbReference>
<gene>
    <name evidence="3" type="ORF">VHA01S_005_00110</name>
</gene>
<dbReference type="InterPro" id="IPR002347">
    <property type="entry name" value="SDR_fam"/>
</dbReference>
<dbReference type="CDD" id="cd05233">
    <property type="entry name" value="SDR_c"/>
    <property type="match status" value="1"/>
</dbReference>
<dbReference type="GO" id="GO:0016491">
    <property type="term" value="F:oxidoreductase activity"/>
    <property type="evidence" value="ECO:0007669"/>
    <property type="project" value="UniProtKB-KW"/>
</dbReference>
<comment type="similarity">
    <text evidence="1">Belongs to the short-chain dehydrogenases/reductases (SDR) family.</text>
</comment>